<reference evidence="1" key="1">
    <citation type="submission" date="2024-05" db="EMBL/GenBank/DDBJ databases">
        <title>Metabacillus sp. nov., isolated from the rhizosphere soil of tomato plants.</title>
        <authorList>
            <person name="Ma R."/>
        </authorList>
    </citation>
    <scope>NUCLEOTIDE SEQUENCE</scope>
    <source>
        <strain evidence="1">DBTR6</strain>
    </source>
</reference>
<dbReference type="EMBL" id="JAIQUM010000001">
    <property type="protein sequence ID" value="MBZ5748732.1"/>
    <property type="molecule type" value="Genomic_DNA"/>
</dbReference>
<accession>A0ABS7UK86</accession>
<evidence type="ECO:0000313" key="1">
    <source>
        <dbReference type="EMBL" id="MBZ5748732.1"/>
    </source>
</evidence>
<name>A0ABS7UK86_9BACI</name>
<keyword evidence="2" id="KW-1185">Reference proteome</keyword>
<comment type="caution">
    <text evidence="1">The sequence shown here is derived from an EMBL/GenBank/DDBJ whole genome shotgun (WGS) entry which is preliminary data.</text>
</comment>
<dbReference type="Proteomes" id="UP001165287">
    <property type="component" value="Unassembled WGS sequence"/>
</dbReference>
<proteinExistence type="predicted"/>
<evidence type="ECO:0000313" key="2">
    <source>
        <dbReference type="Proteomes" id="UP001165287"/>
    </source>
</evidence>
<sequence>MMMRLVVFCLMFIVLVGCVGDKPRPKGTVETIPLQITNVSKDVVEVISQQQNHSLNVKHHVREQDVYIECFIPNFFFKEKGGSKVNGEGHIIVYIDGKKVNDMYTAAFMVKGLDKGIHEMTVEVVHNDSTSYNLKKTWDVTIQ</sequence>
<gene>
    <name evidence="1" type="ORF">K9V48_00335</name>
</gene>
<evidence type="ECO:0008006" key="3">
    <source>
        <dbReference type="Google" id="ProtNLM"/>
    </source>
</evidence>
<organism evidence="1 2">
    <name type="scientific">Metabacillus rhizolycopersici</name>
    <dbReference type="NCBI Taxonomy" id="2875709"/>
    <lineage>
        <taxon>Bacteria</taxon>
        <taxon>Bacillati</taxon>
        <taxon>Bacillota</taxon>
        <taxon>Bacilli</taxon>
        <taxon>Bacillales</taxon>
        <taxon>Bacillaceae</taxon>
        <taxon>Metabacillus</taxon>
    </lineage>
</organism>
<protein>
    <recommendedName>
        <fullName evidence="3">Lipoprotein</fullName>
    </recommendedName>
</protein>
<dbReference type="RefSeq" id="WP_224135801.1">
    <property type="nucleotide sequence ID" value="NZ_JAIQUM010000001.1"/>
</dbReference>
<dbReference type="PROSITE" id="PS51257">
    <property type="entry name" value="PROKAR_LIPOPROTEIN"/>
    <property type="match status" value="1"/>
</dbReference>